<dbReference type="AlphaFoldDB" id="A0A7W8ZQI2"/>
<organism evidence="2 3">
    <name type="scientific">Pedobacter cryoconitis</name>
    <dbReference type="NCBI Taxonomy" id="188932"/>
    <lineage>
        <taxon>Bacteria</taxon>
        <taxon>Pseudomonadati</taxon>
        <taxon>Bacteroidota</taxon>
        <taxon>Sphingobacteriia</taxon>
        <taxon>Sphingobacteriales</taxon>
        <taxon>Sphingobacteriaceae</taxon>
        <taxon>Pedobacter</taxon>
    </lineage>
</organism>
<evidence type="ECO:0000259" key="1">
    <source>
        <dbReference type="Pfam" id="PF14690"/>
    </source>
</evidence>
<proteinExistence type="predicted"/>
<feature type="domain" description="Transposase IS204/IS1001/IS1096/IS1165 zinc-finger" evidence="1">
    <location>
        <begin position="37"/>
        <end position="74"/>
    </location>
</feature>
<dbReference type="Pfam" id="PF14690">
    <property type="entry name" value="Zn_ribbon_ISL3"/>
    <property type="match status" value="1"/>
</dbReference>
<dbReference type="EMBL" id="JACHCE010000008">
    <property type="protein sequence ID" value="MBB5638343.1"/>
    <property type="molecule type" value="Genomic_DNA"/>
</dbReference>
<dbReference type="RefSeq" id="WP_183884174.1">
    <property type="nucleotide sequence ID" value="NZ_JACHCE010000008.1"/>
</dbReference>
<gene>
    <name evidence="2" type="ORF">HDE68_004272</name>
</gene>
<comment type="caution">
    <text evidence="2">The sequence shown here is derived from an EMBL/GenBank/DDBJ whole genome shotgun (WGS) entry which is preliminary data.</text>
</comment>
<name>A0A7W8ZQI2_9SPHI</name>
<evidence type="ECO:0000313" key="2">
    <source>
        <dbReference type="EMBL" id="MBB5638343.1"/>
    </source>
</evidence>
<sequence>MNATKIIFKPKDPFRVISVVNQLDRFNIYVQRKRKSSRCPNCLVFSSKTHSYYTRKFMDLPCFGKSTTVFLRAQ</sequence>
<dbReference type="InterPro" id="IPR029261">
    <property type="entry name" value="Transposase_Znf"/>
</dbReference>
<accession>A0A7W8ZQI2</accession>
<dbReference type="Proteomes" id="UP000537204">
    <property type="component" value="Unassembled WGS sequence"/>
</dbReference>
<evidence type="ECO:0000313" key="3">
    <source>
        <dbReference type="Proteomes" id="UP000537204"/>
    </source>
</evidence>
<protein>
    <submittedName>
        <fullName evidence="2">Transposase</fullName>
    </submittedName>
</protein>
<reference evidence="2 3" key="1">
    <citation type="submission" date="2020-08" db="EMBL/GenBank/DDBJ databases">
        <title>Genomic Encyclopedia of Type Strains, Phase IV (KMG-V): Genome sequencing to study the core and pangenomes of soil and plant-associated prokaryotes.</title>
        <authorList>
            <person name="Whitman W."/>
        </authorList>
    </citation>
    <scope>NUCLEOTIDE SEQUENCE [LARGE SCALE GENOMIC DNA]</scope>
    <source>
        <strain evidence="2 3">S3M1</strain>
    </source>
</reference>